<keyword evidence="1" id="KW-0408">Iron</keyword>
<feature type="region of interest" description="Disordered" evidence="2">
    <location>
        <begin position="203"/>
        <end position="224"/>
    </location>
</feature>
<keyword evidence="1" id="KW-0349">Heme</keyword>
<feature type="binding site" description="axial binding residue" evidence="1">
    <location>
        <position position="85"/>
    </location>
    <ligand>
        <name>heme b</name>
        <dbReference type="ChEBI" id="CHEBI:60344"/>
    </ligand>
    <ligandPart>
        <name>Fe</name>
        <dbReference type="ChEBI" id="CHEBI:18248"/>
    </ligandPart>
</feature>
<evidence type="ECO:0000313" key="3">
    <source>
        <dbReference type="EMBL" id="KAG7511890.1"/>
    </source>
</evidence>
<reference evidence="3 4" key="1">
    <citation type="journal article" date="2021" name="Sci. Rep.">
        <title>Chromosome anchoring in Senegalese sole (Solea senegalensis) reveals sex-associated markers and genome rearrangements in flatfish.</title>
        <authorList>
            <person name="Guerrero-Cozar I."/>
            <person name="Gomez-Garrido J."/>
            <person name="Berbel C."/>
            <person name="Martinez-Blanch J.F."/>
            <person name="Alioto T."/>
            <person name="Claros M.G."/>
            <person name="Gagnaire P.A."/>
            <person name="Manchado M."/>
        </authorList>
    </citation>
    <scope>NUCLEOTIDE SEQUENCE [LARGE SCALE GENOMIC DNA]</scope>
    <source>
        <strain evidence="3">Sse05_10M</strain>
    </source>
</reference>
<dbReference type="PROSITE" id="PS50292">
    <property type="entry name" value="PEROXIDASE_3"/>
    <property type="match status" value="1"/>
</dbReference>
<comment type="caution">
    <text evidence="3">The sequence shown here is derived from an EMBL/GenBank/DDBJ whole genome shotgun (WGS) entry which is preliminary data.</text>
</comment>
<dbReference type="PANTHER" id="PTHR11475">
    <property type="entry name" value="OXIDASE/PEROXIDASE"/>
    <property type="match status" value="1"/>
</dbReference>
<accession>A0AAV6S5H5</accession>
<dbReference type="GO" id="GO:0046872">
    <property type="term" value="F:metal ion binding"/>
    <property type="evidence" value="ECO:0007669"/>
    <property type="project" value="UniProtKB-KW"/>
</dbReference>
<dbReference type="Pfam" id="PF03098">
    <property type="entry name" value="An_peroxidase"/>
    <property type="match status" value="1"/>
</dbReference>
<proteinExistence type="predicted"/>
<dbReference type="AlphaFoldDB" id="A0AAV6S5H5"/>
<keyword evidence="4" id="KW-1185">Reference proteome</keyword>
<gene>
    <name evidence="3" type="ORF">JOB18_013495</name>
</gene>
<dbReference type="GO" id="GO:0005615">
    <property type="term" value="C:extracellular space"/>
    <property type="evidence" value="ECO:0007669"/>
    <property type="project" value="TreeGrafter"/>
</dbReference>
<dbReference type="Proteomes" id="UP000693946">
    <property type="component" value="Linkage Group LG15"/>
</dbReference>
<keyword evidence="3" id="KW-0560">Oxidoreductase</keyword>
<evidence type="ECO:0000256" key="2">
    <source>
        <dbReference type="SAM" id="MobiDB-lite"/>
    </source>
</evidence>
<evidence type="ECO:0000256" key="1">
    <source>
        <dbReference type="PIRSR" id="PIRSR619791-2"/>
    </source>
</evidence>
<keyword evidence="3" id="KW-0575">Peroxidase</keyword>
<keyword evidence="1" id="KW-0479">Metal-binding</keyword>
<dbReference type="PANTHER" id="PTHR11475:SF63">
    <property type="entry name" value="EOSINOPHIL PEROXIDASE"/>
    <property type="match status" value="1"/>
</dbReference>
<organism evidence="3 4">
    <name type="scientific">Solea senegalensis</name>
    <name type="common">Senegalese sole</name>
    <dbReference type="NCBI Taxonomy" id="28829"/>
    <lineage>
        <taxon>Eukaryota</taxon>
        <taxon>Metazoa</taxon>
        <taxon>Chordata</taxon>
        <taxon>Craniata</taxon>
        <taxon>Vertebrata</taxon>
        <taxon>Euteleostomi</taxon>
        <taxon>Actinopterygii</taxon>
        <taxon>Neopterygii</taxon>
        <taxon>Teleostei</taxon>
        <taxon>Neoteleostei</taxon>
        <taxon>Acanthomorphata</taxon>
        <taxon>Carangaria</taxon>
        <taxon>Pleuronectiformes</taxon>
        <taxon>Pleuronectoidei</taxon>
        <taxon>Soleidae</taxon>
        <taxon>Solea</taxon>
    </lineage>
</organism>
<evidence type="ECO:0000313" key="4">
    <source>
        <dbReference type="Proteomes" id="UP000693946"/>
    </source>
</evidence>
<name>A0AAV6S5H5_SOLSE</name>
<dbReference type="InterPro" id="IPR019791">
    <property type="entry name" value="Haem_peroxidase_animal"/>
</dbReference>
<dbReference type="GO" id="GO:0004601">
    <property type="term" value="F:peroxidase activity"/>
    <property type="evidence" value="ECO:0007669"/>
    <property type="project" value="UniProtKB-KW"/>
</dbReference>
<dbReference type="EMBL" id="JAGKHQ010000007">
    <property type="protein sequence ID" value="KAG7511890.1"/>
    <property type="molecule type" value="Genomic_DNA"/>
</dbReference>
<protein>
    <submittedName>
        <fullName evidence="3">Eosinophil peroxidase-like</fullName>
    </submittedName>
</protein>
<sequence length="290" mass="33163">MSREHNRLVHALAKLNPHWKGERLYHEARKIMGAYFQILTFRDYLPLIVGSDMFNKLLSTYPGYDENVDPSIANVFATAAFRFGHTTFQPFMFRLDEEYKEHKDYPSPPLHKSLFTPWRIIFEGGVDPVLRGLVGRQAKLNSQDHMMSDEMREKLFKFSSKLAQDLSSLNMQRGRDHGLPAGHPSSAYHQAQQVFWGTLGLQGSAAEGGRSEPPRFGQSSERNEEAGLRLSAITLCLPAPELTELARLARSSRSSTRHRRHFTHREARPWIRDFDVIENLGGETFHSTVV</sequence>